<reference evidence="2 3" key="1">
    <citation type="journal article" date="2014" name="PLoS Genet.">
        <title>The Genome of Spironucleus salmonicida Highlights a Fish Pathogen Adapted to Fluctuating Environments.</title>
        <authorList>
            <person name="Xu F."/>
            <person name="Jerlstrom-Hultqvist J."/>
            <person name="Einarsson E."/>
            <person name="Astvaldsson A."/>
            <person name="Svard S.G."/>
            <person name="Andersson J.O."/>
        </authorList>
    </citation>
    <scope>NUCLEOTIDE SEQUENCE</scope>
    <source>
        <strain evidence="3">ATCC 50377</strain>
    </source>
</reference>
<dbReference type="Proteomes" id="UP000018208">
    <property type="component" value="Unassembled WGS sequence"/>
</dbReference>
<evidence type="ECO:0000313" key="2">
    <source>
        <dbReference type="EMBL" id="EST45215.1"/>
    </source>
</evidence>
<proteinExistence type="predicted"/>
<keyword evidence="1" id="KW-1133">Transmembrane helix</keyword>
<feature type="transmembrane region" description="Helical" evidence="1">
    <location>
        <begin position="115"/>
        <end position="138"/>
    </location>
</feature>
<keyword evidence="1 2" id="KW-0812">Transmembrane</keyword>
<organism evidence="2">
    <name type="scientific">Spironucleus salmonicida</name>
    <dbReference type="NCBI Taxonomy" id="348837"/>
    <lineage>
        <taxon>Eukaryota</taxon>
        <taxon>Metamonada</taxon>
        <taxon>Diplomonadida</taxon>
        <taxon>Hexamitidae</taxon>
        <taxon>Hexamitinae</taxon>
        <taxon>Spironucleus</taxon>
    </lineage>
</organism>
<keyword evidence="4" id="KW-1185">Reference proteome</keyword>
<sequence>MTQRFLELQNPQDQKIYTITIQLSTTILICKLIYIYYTEQHIRQATKKINIAKRLQEQSSGRRYKILDVYVGQQREKIVLNATHKGESQKKFFQQQESSVKQQPTFSKLNPGPTIYIILPYLIFFFVFQDLSFTFLTFKQKVIPDCLDVINNFGNHGEKVSQNSISALFILFIFDQIIVRLFKRLLFNKNHRVKFTDRMCIYYLAENKVQYTSPSKLRLGEDKDLLLQLPDIVHLYEEDLEFQ</sequence>
<reference evidence="3" key="2">
    <citation type="submission" date="2020-12" db="EMBL/GenBank/DDBJ databases">
        <title>New Spironucleus salmonicida genome in near-complete chromosomes.</title>
        <authorList>
            <person name="Xu F."/>
            <person name="Kurt Z."/>
            <person name="Jimenez-Gonzalez A."/>
            <person name="Astvaldsson A."/>
            <person name="Andersson J.O."/>
            <person name="Svard S.G."/>
        </authorList>
    </citation>
    <scope>NUCLEOTIDE SEQUENCE</scope>
    <source>
        <strain evidence="3">ATCC 50377</strain>
    </source>
</reference>
<evidence type="ECO:0000313" key="4">
    <source>
        <dbReference type="Proteomes" id="UP000018208"/>
    </source>
</evidence>
<protein>
    <submittedName>
        <fullName evidence="2">Transmembrane domain-containing protein</fullName>
    </submittedName>
</protein>
<dbReference type="AlphaFoldDB" id="V6LKR4"/>
<feature type="transmembrane region" description="Helical" evidence="1">
    <location>
        <begin position="16"/>
        <end position="37"/>
    </location>
</feature>
<evidence type="ECO:0000313" key="3">
    <source>
        <dbReference type="EMBL" id="KAH0576813.1"/>
    </source>
</evidence>
<keyword evidence="1" id="KW-0472">Membrane</keyword>
<evidence type="ECO:0000256" key="1">
    <source>
        <dbReference type="SAM" id="Phobius"/>
    </source>
</evidence>
<dbReference type="EMBL" id="KI546100">
    <property type="protein sequence ID" value="EST45215.1"/>
    <property type="molecule type" value="Genomic_DNA"/>
</dbReference>
<accession>V6LKR4</accession>
<dbReference type="VEuPathDB" id="GiardiaDB:SS50377_20159"/>
<name>V6LKR4_9EUKA</name>
<gene>
    <name evidence="2" type="ORF">SS50377_14787</name>
    <name evidence="3" type="ORF">SS50377_20159</name>
</gene>
<feature type="transmembrane region" description="Helical" evidence="1">
    <location>
        <begin position="164"/>
        <end position="182"/>
    </location>
</feature>
<dbReference type="EMBL" id="AUWU02000001">
    <property type="protein sequence ID" value="KAH0576813.1"/>
    <property type="molecule type" value="Genomic_DNA"/>
</dbReference>